<dbReference type="PANTHER" id="PTHR42850">
    <property type="entry name" value="METALLOPHOSPHOESTERASE"/>
    <property type="match status" value="1"/>
</dbReference>
<sequence length="242" mass="27105">MTRPIYAIGDIHGQREMLEAALARVEADGGADARVVFLGDYTDRGPDSRGVLDILVAGKRAGRDWITLKGNHDRMFALFLRDYPANDHRLLVGYHWLHHGLGGIETLASYGVSVAEGDRIYQVHEKARAAVPEEHRDFMESLPTFHQEGDLLFVHAGIRPGIPLDQQTEDDLIWIRQEFLDDPRPHPWLVVHGHTPAPRPEHRGNRVNLDAGAGYGRPLAAAVFEGRDCWLLTDEGRVPLKP</sequence>
<dbReference type="InterPro" id="IPR004843">
    <property type="entry name" value="Calcineurin-like_PHP"/>
</dbReference>
<evidence type="ECO:0000259" key="1">
    <source>
        <dbReference type="Pfam" id="PF00149"/>
    </source>
</evidence>
<dbReference type="GO" id="GO:0008803">
    <property type="term" value="F:bis(5'-nucleosyl)-tetraphosphatase (symmetrical) activity"/>
    <property type="evidence" value="ECO:0007669"/>
    <property type="project" value="TreeGrafter"/>
</dbReference>
<organism evidence="2 3">
    <name type="scientific">Ruegeria marisrubri</name>
    <dbReference type="NCBI Taxonomy" id="1685379"/>
    <lineage>
        <taxon>Bacteria</taxon>
        <taxon>Pseudomonadati</taxon>
        <taxon>Pseudomonadota</taxon>
        <taxon>Alphaproteobacteria</taxon>
        <taxon>Rhodobacterales</taxon>
        <taxon>Roseobacteraceae</taxon>
        <taxon>Ruegeria</taxon>
    </lineage>
</organism>
<dbReference type="GO" id="GO:0016791">
    <property type="term" value="F:phosphatase activity"/>
    <property type="evidence" value="ECO:0007669"/>
    <property type="project" value="TreeGrafter"/>
</dbReference>
<accession>A0A0X3UA81</accession>
<dbReference type="AlphaFoldDB" id="A0A0X3UA81"/>
<dbReference type="RefSeq" id="WP_068345143.1">
    <property type="nucleotide sequence ID" value="NZ_LQBQ01000005.1"/>
</dbReference>
<proteinExistence type="predicted"/>
<keyword evidence="3" id="KW-1185">Reference proteome</keyword>
<dbReference type="InterPro" id="IPR050126">
    <property type="entry name" value="Ap4A_hydrolase"/>
</dbReference>
<comment type="caution">
    <text evidence="2">The sequence shown here is derived from an EMBL/GenBank/DDBJ whole genome shotgun (WGS) entry which is preliminary data.</text>
</comment>
<dbReference type="EMBL" id="LQBQ01000005">
    <property type="protein sequence ID" value="KUJ84131.1"/>
    <property type="molecule type" value="Genomic_DNA"/>
</dbReference>
<feature type="domain" description="Calcineurin-like phosphoesterase" evidence="1">
    <location>
        <begin position="4"/>
        <end position="203"/>
    </location>
</feature>
<dbReference type="Proteomes" id="UP000053791">
    <property type="component" value="Unassembled WGS sequence"/>
</dbReference>
<name>A0A0X3UA81_9RHOB</name>
<dbReference type="OrthoDB" id="9807890at2"/>
<dbReference type="InterPro" id="IPR029052">
    <property type="entry name" value="Metallo-depent_PP-like"/>
</dbReference>
<evidence type="ECO:0000313" key="2">
    <source>
        <dbReference type="EMBL" id="KUJ84131.1"/>
    </source>
</evidence>
<dbReference type="GO" id="GO:0005737">
    <property type="term" value="C:cytoplasm"/>
    <property type="evidence" value="ECO:0007669"/>
    <property type="project" value="TreeGrafter"/>
</dbReference>
<dbReference type="CDD" id="cd00144">
    <property type="entry name" value="MPP_PPP_family"/>
    <property type="match status" value="1"/>
</dbReference>
<reference evidence="2 3" key="1">
    <citation type="submission" date="2015-12" db="EMBL/GenBank/DDBJ databases">
        <authorList>
            <person name="Shamseldin A."/>
            <person name="Moawad H."/>
            <person name="Abd El-Rahim W.M."/>
            <person name="Sadowsky M.J."/>
        </authorList>
    </citation>
    <scope>NUCLEOTIDE SEQUENCE [LARGE SCALE GENOMIC DNA]</scope>
    <source>
        <strain evidence="2 3">ZGT118</strain>
    </source>
</reference>
<dbReference type="PANTHER" id="PTHR42850:SF4">
    <property type="entry name" value="ZINC-DEPENDENT ENDOPOLYPHOSPHATASE"/>
    <property type="match status" value="1"/>
</dbReference>
<gene>
    <name evidence="2" type="ORF">AVO45_18300</name>
</gene>
<protein>
    <submittedName>
        <fullName evidence="2">Serine/threonine protein phosphatase</fullName>
    </submittedName>
</protein>
<dbReference type="Pfam" id="PF00149">
    <property type="entry name" value="Metallophos"/>
    <property type="match status" value="1"/>
</dbReference>
<dbReference type="Gene3D" id="3.60.21.10">
    <property type="match status" value="1"/>
</dbReference>
<dbReference type="SUPFAM" id="SSF56300">
    <property type="entry name" value="Metallo-dependent phosphatases"/>
    <property type="match status" value="1"/>
</dbReference>
<evidence type="ECO:0000313" key="3">
    <source>
        <dbReference type="Proteomes" id="UP000053791"/>
    </source>
</evidence>
<dbReference type="STRING" id="1685379.AVO45_18300"/>
<dbReference type="GO" id="GO:0110154">
    <property type="term" value="P:RNA decapping"/>
    <property type="evidence" value="ECO:0007669"/>
    <property type="project" value="TreeGrafter"/>
</dbReference>